<keyword evidence="4" id="KW-1185">Reference proteome</keyword>
<keyword evidence="3" id="KW-0418">Kinase</keyword>
<keyword evidence="1" id="KW-0472">Membrane</keyword>
<evidence type="ECO:0000313" key="4">
    <source>
        <dbReference type="Proteomes" id="UP001209229"/>
    </source>
</evidence>
<proteinExistence type="predicted"/>
<gene>
    <name evidence="3" type="ORF">OM075_00925</name>
</gene>
<evidence type="ECO:0000259" key="2">
    <source>
        <dbReference type="Pfam" id="PF06580"/>
    </source>
</evidence>
<organism evidence="3 4">
    <name type="scientific">Plebeiibacterium sediminum</name>
    <dbReference type="NCBI Taxonomy" id="2992112"/>
    <lineage>
        <taxon>Bacteria</taxon>
        <taxon>Pseudomonadati</taxon>
        <taxon>Bacteroidota</taxon>
        <taxon>Bacteroidia</taxon>
        <taxon>Marinilabiliales</taxon>
        <taxon>Marinilabiliaceae</taxon>
        <taxon>Plebeiibacterium</taxon>
    </lineage>
</organism>
<comment type="caution">
    <text evidence="3">The sequence shown here is derived from an EMBL/GenBank/DDBJ whole genome shotgun (WGS) entry which is preliminary data.</text>
</comment>
<dbReference type="EMBL" id="JAPDPJ010000001">
    <property type="protein sequence ID" value="MCW3785003.1"/>
    <property type="molecule type" value="Genomic_DNA"/>
</dbReference>
<dbReference type="RefSeq" id="WP_301188574.1">
    <property type="nucleotide sequence ID" value="NZ_JAPDPJ010000001.1"/>
</dbReference>
<dbReference type="Gene3D" id="3.30.565.10">
    <property type="entry name" value="Histidine kinase-like ATPase, C-terminal domain"/>
    <property type="match status" value="1"/>
</dbReference>
<name>A0AAE3M0W8_9BACT</name>
<dbReference type="PANTHER" id="PTHR34220">
    <property type="entry name" value="SENSOR HISTIDINE KINASE YPDA"/>
    <property type="match status" value="1"/>
</dbReference>
<evidence type="ECO:0000256" key="1">
    <source>
        <dbReference type="SAM" id="Phobius"/>
    </source>
</evidence>
<feature type="domain" description="Signal transduction histidine kinase internal region" evidence="2">
    <location>
        <begin position="161"/>
        <end position="239"/>
    </location>
</feature>
<feature type="transmembrane region" description="Helical" evidence="1">
    <location>
        <begin position="73"/>
        <end position="97"/>
    </location>
</feature>
<feature type="transmembrane region" description="Helical" evidence="1">
    <location>
        <begin position="12"/>
        <end position="34"/>
    </location>
</feature>
<accession>A0AAE3M0W8</accession>
<dbReference type="SUPFAM" id="SSF55874">
    <property type="entry name" value="ATPase domain of HSP90 chaperone/DNA topoisomerase II/histidine kinase"/>
    <property type="match status" value="1"/>
</dbReference>
<dbReference type="GO" id="GO:0016020">
    <property type="term" value="C:membrane"/>
    <property type="evidence" value="ECO:0007669"/>
    <property type="project" value="InterPro"/>
</dbReference>
<keyword evidence="1" id="KW-1133">Transmembrane helix</keyword>
<dbReference type="Proteomes" id="UP001209229">
    <property type="component" value="Unassembled WGS sequence"/>
</dbReference>
<protein>
    <submittedName>
        <fullName evidence="3">Histidine kinase</fullName>
    </submittedName>
</protein>
<dbReference type="InterPro" id="IPR036890">
    <property type="entry name" value="HATPase_C_sf"/>
</dbReference>
<dbReference type="InterPro" id="IPR010559">
    <property type="entry name" value="Sig_transdc_His_kin_internal"/>
</dbReference>
<dbReference type="PANTHER" id="PTHR34220:SF7">
    <property type="entry name" value="SENSOR HISTIDINE KINASE YPDA"/>
    <property type="match status" value="1"/>
</dbReference>
<keyword evidence="3" id="KW-0808">Transferase</keyword>
<sequence length="350" mass="40563">MQHPIFSNKITIGSYLFIGAVFIVIDFLLIHYGYKCSVTTALIYALVYDVIIILLGGSLWYPVYFLDRNKGSIFSVIQLVFLGFVFLGIWAGSAWGILSILEGNFSFTTILNSDFVLIRLLIGVLIYLLFISVYFLMIRSQNEEEYKKEKLELKNLLTDTELNLLKSQLNPHFLFNSLNSISSLTLYDAEGAREMISKLSDFLRYSLRNNQHKLLPLKEELENFRRYMDIERIRFGDKINFIEQIKLDCEKKMVPALIIQPLIENAIKYGVYNSIHTTNIELHGYLKNGDLIISLQNDYENDMDERIGEGLGLSNTKARMRKIYGSKDLVRIQKREQTFLVELTIPQFLQ</sequence>
<feature type="transmembrane region" description="Helical" evidence="1">
    <location>
        <begin position="40"/>
        <end position="61"/>
    </location>
</feature>
<evidence type="ECO:0000313" key="3">
    <source>
        <dbReference type="EMBL" id="MCW3785003.1"/>
    </source>
</evidence>
<keyword evidence="1" id="KW-0812">Transmembrane</keyword>
<dbReference type="GO" id="GO:0000155">
    <property type="term" value="F:phosphorelay sensor kinase activity"/>
    <property type="evidence" value="ECO:0007669"/>
    <property type="project" value="InterPro"/>
</dbReference>
<dbReference type="AlphaFoldDB" id="A0AAE3M0W8"/>
<reference evidence="3" key="1">
    <citation type="submission" date="2022-10" db="EMBL/GenBank/DDBJ databases">
        <authorList>
            <person name="Yu W.X."/>
        </authorList>
    </citation>
    <scope>NUCLEOTIDE SEQUENCE</scope>
    <source>
        <strain evidence="3">AAT</strain>
    </source>
</reference>
<dbReference type="InterPro" id="IPR050640">
    <property type="entry name" value="Bact_2-comp_sensor_kinase"/>
</dbReference>
<feature type="transmembrane region" description="Helical" evidence="1">
    <location>
        <begin position="117"/>
        <end position="138"/>
    </location>
</feature>
<dbReference type="Pfam" id="PF06580">
    <property type="entry name" value="His_kinase"/>
    <property type="match status" value="1"/>
</dbReference>